<proteinExistence type="predicted"/>
<comment type="caution">
    <text evidence="1">The sequence shown here is derived from an EMBL/GenBank/DDBJ whole genome shotgun (WGS) entry which is preliminary data.</text>
</comment>
<evidence type="ECO:0000313" key="2">
    <source>
        <dbReference type="Proteomes" id="UP000281084"/>
    </source>
</evidence>
<name>A0A3A8G213_9GAMM</name>
<sequence length="205" mass="23571">MLKGFLVGLVVANGFEWVAHKYLLHGTHRTGKPRWSPSPSNMKSHWEHHREVRKTAFEDYGYVEGLKNWRTKNEVMSLAVAVGVFAPLFYPVSKGMSLAVLYAAGNYYYIHRRAHLEPDWAMKKIPWHYDHHMNSNQDANWCVTKPWFDYLLGTRVISSPDLQEKNPLGIPLPALLSKALNQAVTRFFPVQLADKKAVVVEELRS</sequence>
<dbReference type="AlphaFoldDB" id="A0A3A8G213"/>
<dbReference type="Proteomes" id="UP000281084">
    <property type="component" value="Unassembled WGS sequence"/>
</dbReference>
<accession>A0A3A8G213</accession>
<reference evidence="1 2" key="1">
    <citation type="submission" date="2018-09" db="EMBL/GenBank/DDBJ databases">
        <title>The draft genome of Acinetobacter spp. strains.</title>
        <authorList>
            <person name="Qin J."/>
            <person name="Feng Y."/>
            <person name="Zong Z."/>
        </authorList>
    </citation>
    <scope>NUCLEOTIDE SEQUENCE [LARGE SCALE GENOMIC DNA]</scope>
    <source>
        <strain evidence="1 2">WCHAc060002</strain>
    </source>
</reference>
<gene>
    <name evidence="1" type="ORF">D7V64_14120</name>
</gene>
<dbReference type="RefSeq" id="WP_120368101.1">
    <property type="nucleotide sequence ID" value="NZ_RAXZ01000025.1"/>
</dbReference>
<protein>
    <submittedName>
        <fullName evidence="1">Uncharacterized protein</fullName>
    </submittedName>
</protein>
<organism evidence="1 2">
    <name type="scientific">Acinetobacter cumulans</name>
    <dbReference type="NCBI Taxonomy" id="2136182"/>
    <lineage>
        <taxon>Bacteria</taxon>
        <taxon>Pseudomonadati</taxon>
        <taxon>Pseudomonadota</taxon>
        <taxon>Gammaproteobacteria</taxon>
        <taxon>Moraxellales</taxon>
        <taxon>Moraxellaceae</taxon>
        <taxon>Acinetobacter</taxon>
    </lineage>
</organism>
<evidence type="ECO:0000313" key="1">
    <source>
        <dbReference type="EMBL" id="RKG49330.1"/>
    </source>
</evidence>
<dbReference type="EMBL" id="RAXZ01000025">
    <property type="protein sequence ID" value="RKG49330.1"/>
    <property type="molecule type" value="Genomic_DNA"/>
</dbReference>